<evidence type="ECO:0000256" key="1">
    <source>
        <dbReference type="SAM" id="MobiDB-lite"/>
    </source>
</evidence>
<accession>A0A8H3WYK5</accession>
<evidence type="ECO:0000313" key="2">
    <source>
        <dbReference type="EMBL" id="KAF0382300.1"/>
    </source>
</evidence>
<gene>
    <name evidence="2" type="ORF">F8M41_011929</name>
</gene>
<protein>
    <submittedName>
        <fullName evidence="2">Protein far1-related sequence 11-like isoform x1</fullName>
    </submittedName>
</protein>
<organism evidence="2 3">
    <name type="scientific">Gigaspora margarita</name>
    <dbReference type="NCBI Taxonomy" id="4874"/>
    <lineage>
        <taxon>Eukaryota</taxon>
        <taxon>Fungi</taxon>
        <taxon>Fungi incertae sedis</taxon>
        <taxon>Mucoromycota</taxon>
        <taxon>Glomeromycotina</taxon>
        <taxon>Glomeromycetes</taxon>
        <taxon>Diversisporales</taxon>
        <taxon>Gigasporaceae</taxon>
        <taxon>Gigaspora</taxon>
    </lineage>
</organism>
<dbReference type="AlphaFoldDB" id="A0A8H3WYK5"/>
<proteinExistence type="predicted"/>
<dbReference type="Proteomes" id="UP000439903">
    <property type="component" value="Unassembled WGS sequence"/>
</dbReference>
<feature type="region of interest" description="Disordered" evidence="1">
    <location>
        <begin position="46"/>
        <end position="91"/>
    </location>
</feature>
<sequence>MCYGETFNLARKAVRSAVETGGESLCRLKKYLNDWFAEEKRLIVDNNNNKENFDPSQDEDPIERQHRGRPSVKWLKSSVEQPKSKKPTTQNKCGKCRVVGHYAPTCKN</sequence>
<evidence type="ECO:0000313" key="3">
    <source>
        <dbReference type="Proteomes" id="UP000439903"/>
    </source>
</evidence>
<dbReference type="EMBL" id="WTPW01002430">
    <property type="protein sequence ID" value="KAF0382300.1"/>
    <property type="molecule type" value="Genomic_DNA"/>
</dbReference>
<keyword evidence="3" id="KW-1185">Reference proteome</keyword>
<reference evidence="2 3" key="1">
    <citation type="journal article" date="2019" name="Environ. Microbiol.">
        <title>At the nexus of three kingdoms: the genome of the mycorrhizal fungus Gigaspora margarita provides insights into plant, endobacterial and fungal interactions.</title>
        <authorList>
            <person name="Venice F."/>
            <person name="Ghignone S."/>
            <person name="Salvioli di Fossalunga A."/>
            <person name="Amselem J."/>
            <person name="Novero M."/>
            <person name="Xianan X."/>
            <person name="Sedzielewska Toro K."/>
            <person name="Morin E."/>
            <person name="Lipzen A."/>
            <person name="Grigoriev I.V."/>
            <person name="Henrissat B."/>
            <person name="Martin F.M."/>
            <person name="Bonfante P."/>
        </authorList>
    </citation>
    <scope>NUCLEOTIDE SEQUENCE [LARGE SCALE GENOMIC DNA]</scope>
    <source>
        <strain evidence="2 3">BEG34</strain>
    </source>
</reference>
<dbReference type="OrthoDB" id="2396460at2759"/>
<comment type="caution">
    <text evidence="2">The sequence shown here is derived from an EMBL/GenBank/DDBJ whole genome shotgun (WGS) entry which is preliminary data.</text>
</comment>
<name>A0A8H3WYK5_GIGMA</name>